<evidence type="ECO:0000256" key="1">
    <source>
        <dbReference type="ARBA" id="ARBA00004127"/>
    </source>
</evidence>
<dbReference type="RefSeq" id="WP_127016256.1">
    <property type="nucleotide sequence ID" value="NZ_CP016379.1"/>
</dbReference>
<name>A0A3S9SXE8_9FIRM</name>
<keyword evidence="2 5" id="KW-0812">Transmembrane</keyword>
<gene>
    <name evidence="7" type="ORF">BBF96_05660</name>
</gene>
<organism evidence="7 8">
    <name type="scientific">Anoxybacter fermentans</name>
    <dbReference type="NCBI Taxonomy" id="1323375"/>
    <lineage>
        <taxon>Bacteria</taxon>
        <taxon>Bacillati</taxon>
        <taxon>Bacillota</taxon>
        <taxon>Clostridia</taxon>
        <taxon>Halanaerobiales</taxon>
        <taxon>Anoxybacter</taxon>
    </lineage>
</organism>
<dbReference type="InterPro" id="IPR010652">
    <property type="entry name" value="DUF1232"/>
</dbReference>
<evidence type="ECO:0000256" key="2">
    <source>
        <dbReference type="ARBA" id="ARBA00022692"/>
    </source>
</evidence>
<dbReference type="Pfam" id="PF06803">
    <property type="entry name" value="DUF1232"/>
    <property type="match status" value="1"/>
</dbReference>
<evidence type="ECO:0000256" key="3">
    <source>
        <dbReference type="ARBA" id="ARBA00022989"/>
    </source>
</evidence>
<evidence type="ECO:0000256" key="5">
    <source>
        <dbReference type="SAM" id="Phobius"/>
    </source>
</evidence>
<evidence type="ECO:0000256" key="4">
    <source>
        <dbReference type="ARBA" id="ARBA00023136"/>
    </source>
</evidence>
<evidence type="ECO:0000313" key="7">
    <source>
        <dbReference type="EMBL" id="AZR72922.1"/>
    </source>
</evidence>
<dbReference type="Proteomes" id="UP000267250">
    <property type="component" value="Chromosome"/>
</dbReference>
<dbReference type="OrthoDB" id="9800202at2"/>
<proteinExistence type="predicted"/>
<keyword evidence="8" id="KW-1185">Reference proteome</keyword>
<dbReference type="KEGG" id="aft:BBF96_05660"/>
<reference evidence="7 8" key="1">
    <citation type="submission" date="2016-07" db="EMBL/GenBank/DDBJ databases">
        <title>Genome and transcriptome analysis of iron-reducing fermentative bacteria Anoxybacter fermentans.</title>
        <authorList>
            <person name="Zeng X."/>
            <person name="Shao Z."/>
        </authorList>
    </citation>
    <scope>NUCLEOTIDE SEQUENCE [LARGE SCALE GENOMIC DNA]</scope>
    <source>
        <strain evidence="7 8">DY22613</strain>
    </source>
</reference>
<dbReference type="GO" id="GO:0012505">
    <property type="term" value="C:endomembrane system"/>
    <property type="evidence" value="ECO:0007669"/>
    <property type="project" value="UniProtKB-SubCell"/>
</dbReference>
<evidence type="ECO:0000313" key="8">
    <source>
        <dbReference type="Proteomes" id="UP000267250"/>
    </source>
</evidence>
<evidence type="ECO:0000259" key="6">
    <source>
        <dbReference type="Pfam" id="PF06803"/>
    </source>
</evidence>
<protein>
    <recommendedName>
        <fullName evidence="6">DUF1232 domain-containing protein</fullName>
    </recommendedName>
</protein>
<sequence>MAGVIRNFSWLVRYLADQNVSGWKKLLFFLPLIYFLSPIDLFPDIIFPFGYLEDVGVLLFGWQMIKNELEKYKQSMFDKKDKDNVVNLNKDDYKVK</sequence>
<keyword evidence="3 5" id="KW-1133">Transmembrane helix</keyword>
<feature type="transmembrane region" description="Helical" evidence="5">
    <location>
        <begin position="21"/>
        <end position="39"/>
    </location>
</feature>
<dbReference type="AlphaFoldDB" id="A0A3S9SXE8"/>
<keyword evidence="4 5" id="KW-0472">Membrane</keyword>
<dbReference type="EMBL" id="CP016379">
    <property type="protein sequence ID" value="AZR72922.1"/>
    <property type="molecule type" value="Genomic_DNA"/>
</dbReference>
<comment type="subcellular location">
    <subcellularLocation>
        <location evidence="1">Endomembrane system</location>
        <topology evidence="1">Multi-pass membrane protein</topology>
    </subcellularLocation>
</comment>
<accession>A0A3S9SXE8</accession>
<feature type="domain" description="DUF1232" evidence="6">
    <location>
        <begin position="25"/>
        <end position="60"/>
    </location>
</feature>